<dbReference type="InterPro" id="IPR036770">
    <property type="entry name" value="Ankyrin_rpt-contain_sf"/>
</dbReference>
<keyword evidence="2" id="KW-1185">Reference proteome</keyword>
<comment type="caution">
    <text evidence="1">The sequence shown here is derived from an EMBL/GenBank/DDBJ whole genome shotgun (WGS) entry which is preliminary data.</text>
</comment>
<sequence>MASSVSAANWQGYADRPNAKFEVDADSVEVRNGQVFFAYREQHFGPAYPKPIVSTMYAIADCAARKRADVSGSGKGYELRDVFDGTDQAAQLALVCRLAHLAGGEARDPALRVAQQRPAPSSAEDWRTYDRGATTVRQLDAGSVKAHDGLVWFNYRELQSYDAPEAFRRPLSGVVDCGARRGADVDRGRYTLRDVLEGTQQASQLDLACQLAKAAASPEAAAAAPAPQISRADAEMLWEEAVYTFDGLSYDYTTYRFISQDEATHCLANWQCPLDAHRLDQRTGERSNEIAPWLRDAVVTTLGDERSRPVHDPKTDAWVVVRVTARRPDKFDPKTLQPMAWLTAHAATALPSPDALRSDPALRKRSAMNRVFTAERLQSSLAAGEFGPGDLDRPLSGGMTLLTRALARHDEAFAAALVAAGASIDACGTSYCPIEFVISAQDHAGLRWVLAHGARVERSQARPGALPPLVLAAMAGDKESAQLLLDARADPLVGVDDSVFGQTLQRSLAYYVSGEQADFLDWIYAQMARADERGGHYAWKAWIEQGGRRQPIVDGVTITLQAQPFRIVMKVPDQTSFRIVSSEDAGFLAETRSAVTRRELLSPALVGAAGPDSRFLGVGSFVTRKGVREFDGSSLELSWQSDPKFGNGTKRVNDRRGEHEDVHEIAEFIAPSGTIAAKDYAHHTIHVLTGPMPWHGTASDLYKPARFDIVIR</sequence>
<dbReference type="EMBL" id="JAJLJH010000001">
    <property type="protein sequence ID" value="MCK9684488.1"/>
    <property type="molecule type" value="Genomic_DNA"/>
</dbReference>
<reference evidence="1" key="1">
    <citation type="submission" date="2021-11" db="EMBL/GenBank/DDBJ databases">
        <title>BS-T2-15 a new species belonging to the Comamonadaceae family isolated from the soil of a French oak forest.</title>
        <authorList>
            <person name="Mieszkin S."/>
            <person name="Alain K."/>
        </authorList>
    </citation>
    <scope>NUCLEOTIDE SEQUENCE</scope>
    <source>
        <strain evidence="1">BS-T2-15</strain>
    </source>
</reference>
<organism evidence="1 2">
    <name type="scientific">Scleromatobacter humisilvae</name>
    <dbReference type="NCBI Taxonomy" id="2897159"/>
    <lineage>
        <taxon>Bacteria</taxon>
        <taxon>Pseudomonadati</taxon>
        <taxon>Pseudomonadota</taxon>
        <taxon>Betaproteobacteria</taxon>
        <taxon>Burkholderiales</taxon>
        <taxon>Sphaerotilaceae</taxon>
        <taxon>Scleromatobacter</taxon>
    </lineage>
</organism>
<evidence type="ECO:0000313" key="1">
    <source>
        <dbReference type="EMBL" id="MCK9684488.1"/>
    </source>
</evidence>
<accession>A0A9X1YEE3</accession>
<proteinExistence type="predicted"/>
<dbReference type="SUPFAM" id="SSF48403">
    <property type="entry name" value="Ankyrin repeat"/>
    <property type="match status" value="1"/>
</dbReference>
<evidence type="ECO:0000313" key="2">
    <source>
        <dbReference type="Proteomes" id="UP001139353"/>
    </source>
</evidence>
<gene>
    <name evidence="1" type="ORF">LPC04_02060</name>
</gene>
<dbReference type="AlphaFoldDB" id="A0A9X1YEE3"/>
<dbReference type="RefSeq" id="WP_275680515.1">
    <property type="nucleotide sequence ID" value="NZ_JAJLJH010000001.1"/>
</dbReference>
<dbReference type="Proteomes" id="UP001139353">
    <property type="component" value="Unassembled WGS sequence"/>
</dbReference>
<protein>
    <recommendedName>
        <fullName evidence="3">Ankyrin repeat domain-containing protein</fullName>
    </recommendedName>
</protein>
<name>A0A9X1YEE3_9BURK</name>
<evidence type="ECO:0008006" key="3">
    <source>
        <dbReference type="Google" id="ProtNLM"/>
    </source>
</evidence>
<dbReference type="Gene3D" id="1.25.40.20">
    <property type="entry name" value="Ankyrin repeat-containing domain"/>
    <property type="match status" value="1"/>
</dbReference>